<dbReference type="GO" id="GO:0003676">
    <property type="term" value="F:nucleic acid binding"/>
    <property type="evidence" value="ECO:0007669"/>
    <property type="project" value="InterPro"/>
</dbReference>
<protein>
    <submittedName>
        <fullName evidence="5">3'-5' exonuclease</fullName>
    </submittedName>
</protein>
<dbReference type="GO" id="GO:0006259">
    <property type="term" value="P:DNA metabolic process"/>
    <property type="evidence" value="ECO:0007669"/>
    <property type="project" value="UniProtKB-ARBA"/>
</dbReference>
<dbReference type="SUPFAM" id="SSF53098">
    <property type="entry name" value="Ribonuclease H-like"/>
    <property type="match status" value="1"/>
</dbReference>
<evidence type="ECO:0000259" key="4">
    <source>
        <dbReference type="SMART" id="SM00479"/>
    </source>
</evidence>
<dbReference type="GO" id="GO:0008408">
    <property type="term" value="F:3'-5' exonuclease activity"/>
    <property type="evidence" value="ECO:0007669"/>
    <property type="project" value="TreeGrafter"/>
</dbReference>
<dbReference type="Proteomes" id="UP001139474">
    <property type="component" value="Unassembled WGS sequence"/>
</dbReference>
<keyword evidence="2" id="KW-0378">Hydrolase</keyword>
<dbReference type="CDD" id="cd06127">
    <property type="entry name" value="DEDDh"/>
    <property type="match status" value="1"/>
</dbReference>
<dbReference type="PANTHER" id="PTHR30231">
    <property type="entry name" value="DNA POLYMERASE III SUBUNIT EPSILON"/>
    <property type="match status" value="1"/>
</dbReference>
<comment type="caution">
    <text evidence="5">The sequence shown here is derived from an EMBL/GenBank/DDBJ whole genome shotgun (WGS) entry which is preliminary data.</text>
</comment>
<dbReference type="SMART" id="SM00479">
    <property type="entry name" value="EXOIII"/>
    <property type="match status" value="1"/>
</dbReference>
<name>A0A9X2FVG5_9GAMM</name>
<dbReference type="RefSeq" id="WP_253619853.1">
    <property type="nucleotide sequence ID" value="NZ_JAMZDE010000007.1"/>
</dbReference>
<sequence>MSQWLQKLAHWYDRRQKLKQPWQSLRYVALDIESTGLDPKKHQILSIAWMSIHPPVMHLGNAQYHVFAHGQELELGQSPTIHGLTKQDFLHSSEPKQTFAMLSRALNDAVLVCHHKGMDWRFLKHIEAQHGIPFNPLAIFDTLAFEKHKLERNPHQPIHGGQLTLSACRKRYNLPDYHAHHALTDTVACAELFLAQCYEFSVSKSPLNLLIKSIG</sequence>
<evidence type="ECO:0000256" key="3">
    <source>
        <dbReference type="ARBA" id="ARBA00022839"/>
    </source>
</evidence>
<dbReference type="Pfam" id="PF00929">
    <property type="entry name" value="RNase_T"/>
    <property type="match status" value="1"/>
</dbReference>
<organism evidence="5 6">
    <name type="scientific">Idiomarina rhizosphaerae</name>
    <dbReference type="NCBI Taxonomy" id="2961572"/>
    <lineage>
        <taxon>Bacteria</taxon>
        <taxon>Pseudomonadati</taxon>
        <taxon>Pseudomonadota</taxon>
        <taxon>Gammaproteobacteria</taxon>
        <taxon>Alteromonadales</taxon>
        <taxon>Idiomarinaceae</taxon>
        <taxon>Idiomarina</taxon>
    </lineage>
</organism>
<evidence type="ECO:0000313" key="5">
    <source>
        <dbReference type="EMBL" id="MCP1339979.1"/>
    </source>
</evidence>
<feature type="domain" description="Exonuclease" evidence="4">
    <location>
        <begin position="26"/>
        <end position="202"/>
    </location>
</feature>
<evidence type="ECO:0000256" key="1">
    <source>
        <dbReference type="ARBA" id="ARBA00022722"/>
    </source>
</evidence>
<gene>
    <name evidence="5" type="ORF">NJR55_10305</name>
</gene>
<dbReference type="EMBL" id="JAMZDE010000007">
    <property type="protein sequence ID" value="MCP1339979.1"/>
    <property type="molecule type" value="Genomic_DNA"/>
</dbReference>
<dbReference type="InterPro" id="IPR013520">
    <property type="entry name" value="Ribonucl_H"/>
</dbReference>
<evidence type="ECO:0000313" key="6">
    <source>
        <dbReference type="Proteomes" id="UP001139474"/>
    </source>
</evidence>
<dbReference type="InterPro" id="IPR012337">
    <property type="entry name" value="RNaseH-like_sf"/>
</dbReference>
<reference evidence="5" key="1">
    <citation type="submission" date="2022-06" db="EMBL/GenBank/DDBJ databases">
        <title>Idiomarina rhizosphaerae M1R2S28.</title>
        <authorList>
            <person name="Sun J.-Q."/>
            <person name="Li L.-F."/>
        </authorList>
    </citation>
    <scope>NUCLEOTIDE SEQUENCE</scope>
    <source>
        <strain evidence="5">M1R2S28</strain>
    </source>
</reference>
<accession>A0A9X2FVG5</accession>
<keyword evidence="3 5" id="KW-0269">Exonuclease</keyword>
<dbReference type="GO" id="GO:0005829">
    <property type="term" value="C:cytosol"/>
    <property type="evidence" value="ECO:0007669"/>
    <property type="project" value="TreeGrafter"/>
</dbReference>
<dbReference type="PANTHER" id="PTHR30231:SF4">
    <property type="entry name" value="PROTEIN NEN2"/>
    <property type="match status" value="1"/>
</dbReference>
<proteinExistence type="predicted"/>
<dbReference type="AlphaFoldDB" id="A0A9X2FVG5"/>
<keyword evidence="1" id="KW-0540">Nuclease</keyword>
<dbReference type="Gene3D" id="3.30.420.10">
    <property type="entry name" value="Ribonuclease H-like superfamily/Ribonuclease H"/>
    <property type="match status" value="1"/>
</dbReference>
<evidence type="ECO:0000256" key="2">
    <source>
        <dbReference type="ARBA" id="ARBA00022801"/>
    </source>
</evidence>
<dbReference type="InterPro" id="IPR036397">
    <property type="entry name" value="RNaseH_sf"/>
</dbReference>
<keyword evidence="6" id="KW-1185">Reference proteome</keyword>